<keyword evidence="1 3" id="KW-0807">Transducer</keyword>
<dbReference type="SMART" id="SM00065">
    <property type="entry name" value="GAF"/>
    <property type="match status" value="6"/>
</dbReference>
<evidence type="ECO:0000313" key="11">
    <source>
        <dbReference type="Proteomes" id="UP001442494"/>
    </source>
</evidence>
<dbReference type="Pfam" id="PF01590">
    <property type="entry name" value="GAF"/>
    <property type="match status" value="6"/>
</dbReference>
<dbReference type="PROSITE" id="PS50046">
    <property type="entry name" value="PHYTOCHROME_2"/>
    <property type="match status" value="6"/>
</dbReference>
<feature type="domain" description="HAMP" evidence="9">
    <location>
        <begin position="1606"/>
        <end position="1657"/>
    </location>
</feature>
<feature type="domain" description="Phytochrome chromophore attachment site" evidence="7">
    <location>
        <begin position="713"/>
        <end position="851"/>
    </location>
</feature>
<feature type="transmembrane region" description="Helical" evidence="6">
    <location>
        <begin position="91"/>
        <end position="113"/>
    </location>
</feature>
<feature type="compositionally biased region" description="Polar residues" evidence="5">
    <location>
        <begin position="40"/>
        <end position="54"/>
    </location>
</feature>
<feature type="compositionally biased region" description="Polar residues" evidence="5">
    <location>
        <begin position="8"/>
        <end position="18"/>
    </location>
</feature>
<dbReference type="InterPro" id="IPR029016">
    <property type="entry name" value="GAF-like_dom_sf"/>
</dbReference>
<evidence type="ECO:0000256" key="3">
    <source>
        <dbReference type="PROSITE-ProRule" id="PRU00284"/>
    </source>
</evidence>
<dbReference type="Proteomes" id="UP001442494">
    <property type="component" value="Unassembled WGS sequence"/>
</dbReference>
<gene>
    <name evidence="10" type="ORF">NDI37_18220</name>
</gene>
<evidence type="ECO:0000259" key="8">
    <source>
        <dbReference type="PROSITE" id="PS50111"/>
    </source>
</evidence>
<accession>A0ABV0JSG1</accession>
<feature type="coiled-coil region" evidence="4">
    <location>
        <begin position="1698"/>
        <end position="1725"/>
    </location>
</feature>
<dbReference type="Pfam" id="PF00015">
    <property type="entry name" value="MCPsignal"/>
    <property type="match status" value="1"/>
</dbReference>
<evidence type="ECO:0000256" key="1">
    <source>
        <dbReference type="ARBA" id="ARBA00023224"/>
    </source>
</evidence>
<dbReference type="PROSITE" id="PS50111">
    <property type="entry name" value="CHEMOTAXIS_TRANSDUC_2"/>
    <property type="match status" value="1"/>
</dbReference>
<dbReference type="Pfam" id="PF00672">
    <property type="entry name" value="HAMP"/>
    <property type="match status" value="1"/>
</dbReference>
<feature type="domain" description="Phytochrome chromophore attachment site" evidence="7">
    <location>
        <begin position="1256"/>
        <end position="1394"/>
    </location>
</feature>
<keyword evidence="6" id="KW-0472">Membrane</keyword>
<dbReference type="SUPFAM" id="SSF58104">
    <property type="entry name" value="Methyl-accepting chemotaxis protein (MCP) signaling domain"/>
    <property type="match status" value="1"/>
</dbReference>
<dbReference type="Gene3D" id="1.10.287.950">
    <property type="entry name" value="Methyl-accepting chemotaxis protein"/>
    <property type="match status" value="1"/>
</dbReference>
<evidence type="ECO:0000256" key="2">
    <source>
        <dbReference type="ARBA" id="ARBA00029447"/>
    </source>
</evidence>
<keyword evidence="11" id="KW-1185">Reference proteome</keyword>
<evidence type="ECO:0000256" key="4">
    <source>
        <dbReference type="SAM" id="Coils"/>
    </source>
</evidence>
<proteinExistence type="inferred from homology"/>
<evidence type="ECO:0000259" key="9">
    <source>
        <dbReference type="PROSITE" id="PS50885"/>
    </source>
</evidence>
<dbReference type="Gene3D" id="3.30.450.40">
    <property type="match status" value="6"/>
</dbReference>
<feature type="domain" description="Phytochrome chromophore attachment site" evidence="7">
    <location>
        <begin position="1430"/>
        <end position="1566"/>
    </location>
</feature>
<keyword evidence="6" id="KW-1133">Transmembrane helix</keyword>
<evidence type="ECO:0000256" key="5">
    <source>
        <dbReference type="SAM" id="MobiDB-lite"/>
    </source>
</evidence>
<organism evidence="10 11">
    <name type="scientific">Funiculus sociatus GB2-A5</name>
    <dbReference type="NCBI Taxonomy" id="2933946"/>
    <lineage>
        <taxon>Bacteria</taxon>
        <taxon>Bacillati</taxon>
        <taxon>Cyanobacteriota</taxon>
        <taxon>Cyanophyceae</taxon>
        <taxon>Coleofasciculales</taxon>
        <taxon>Coleofasciculaceae</taxon>
        <taxon>Funiculus</taxon>
    </lineage>
</organism>
<keyword evidence="6" id="KW-0812">Transmembrane</keyword>
<feature type="region of interest" description="Disordered" evidence="5">
    <location>
        <begin position="65"/>
        <end position="84"/>
    </location>
</feature>
<dbReference type="SUPFAM" id="SSF55781">
    <property type="entry name" value="GAF domain-like"/>
    <property type="match status" value="6"/>
</dbReference>
<keyword evidence="4" id="KW-0175">Coiled coil</keyword>
<dbReference type="PROSITE" id="PS50885">
    <property type="entry name" value="HAMP"/>
    <property type="match status" value="2"/>
</dbReference>
<feature type="transmembrane region" description="Helical" evidence="6">
    <location>
        <begin position="433"/>
        <end position="455"/>
    </location>
</feature>
<feature type="domain" description="Phytochrome chromophore attachment site" evidence="7">
    <location>
        <begin position="1075"/>
        <end position="1213"/>
    </location>
</feature>
<dbReference type="InterPro" id="IPR004089">
    <property type="entry name" value="MCPsignal_dom"/>
</dbReference>
<dbReference type="InterPro" id="IPR016132">
    <property type="entry name" value="Phyto_chromo_attachment"/>
</dbReference>
<evidence type="ECO:0000313" key="10">
    <source>
        <dbReference type="EMBL" id="MEP0866396.1"/>
    </source>
</evidence>
<dbReference type="SUPFAM" id="SSF158472">
    <property type="entry name" value="HAMP domain-like"/>
    <property type="match status" value="1"/>
</dbReference>
<dbReference type="PANTHER" id="PTHR32089">
    <property type="entry name" value="METHYL-ACCEPTING CHEMOTAXIS PROTEIN MCPB"/>
    <property type="match status" value="1"/>
</dbReference>
<evidence type="ECO:0000259" key="7">
    <source>
        <dbReference type="PROSITE" id="PS50046"/>
    </source>
</evidence>
<dbReference type="RefSeq" id="WP_190422756.1">
    <property type="nucleotide sequence ID" value="NZ_JAMPKK010000043.1"/>
</dbReference>
<sequence>MHQPSDPQPNKTKVTTNGRGRLNGRKVTAKHQDPIPLKLTATQQDFNESQSLEQNADNWVRDGLEQKKQEKPSQQPQKLSLPKSSTLRSQLLTTILPVVLAPLAIAGAAFWAINNYQAARSIDSKLWNDAMLSSDLAGSKVKDAFTVPSSLAENPLIINAARAATKPTQTVQLNQLTPSQAKVNLAVPKPPQPSPTLNYYLQATAKKQNFPELLFTDQNGLVVASAAPVENTVQSGNEWWQKAKSEGQWISEFKLEQGRNPSIELSNAIKDPNSGEFLGVIKSVMTAANFDDLAVPLKHIGLSASEKIQILAPASKAVISTITPNGTIGNAELLGGEAIFQKATALLEELKAQKAVFGEKPSLGRKPSYFTTRDQLQGLTIIPFVHEQGQLVLSTSFNHDDRKYTLAVVPGIDLVSVTSIDLSEIGAAGNEHALIFVLIFLTLGAVGTGIVVSLARRWSAPLKELTGTSEQLAAGNLDAYVEPRGTAETQTLALSFNNLVARVKDLLRKQEFEAKRAKLFAEIATSARESLDVKEVFEKAVTGAQQILNAERMFLYRFNPDWSGNVVAEAVAPSWPSCLNKVVNDTYFTQSDVGVELYRNGRVFVIDNIYKANLNPCHIRLYEEFGIKANIITPIVSGDKLLGLMCTQQCSSPRNWQQYEVDFCTQLSTQVGLALDRISYLEKKEAEAKQQKVEAKRIQLCADIATSVRETLDVKEVFQKAVTGAQQILNVERVFLYRFNADWSGDIVAEAVALGWPSCLKMQVSDTYFTDSNVGVERYCNGRIFVIDDIYKANLTDCHVELYERLKIKANIITPLVSGDKLLGLMCTQQCSSSRNWQQYEVDFCTQLSTQVGLALDRINFLKQKESEAKQQEVEAKRIQLCADIATSARETLDVKEVFEKAVTGAQQILNAERVFLYRFNPDWSGIVVAEAVMPGLPSCLQIKVTDTYFTDSNVGVELYRNGRVFVIDDIYKGKLTPCHIELYERLKIKANVITPIVSGDKLLGLMCTQQCSSARNWQQYELDFCTQLSTQVGLALDRITFLEQKEFEAKQQEVEAKRIQLCADIATSARETLDVKEVFAKAVTGAQQILNAERVFLYRFNPDWSGDVVAEAMISELPTCMNLTVTDTYFTDSQVGIERYRKGRVFVINDIYQANLTGCHIELYERLKIKANVITPIVSGDKLLGLMCTQQCSTSRNWQQYEVDFCTQLSTQVGLALDRINFLKQKEAEAKQREVEAKLTQLFADIANSARESLNVQEVFDKAVVGAQQILNAERVFLYRFNPDWSGIVVAEAMMPGLPSCMNIKVADTYFTDSQEGVELYRQGRVFVIDDIYQSNLTPCHIELYERLKIKANAIAPIVSGDKLLGLMCVQQCSSPRVWQQSEVAICTQLTTQVGLAIDRIGYLEQKEAEAKRSQLLSNITLRIRESLKLEDILSTTVEEVRHAFNTERLIVYRFDANWDGTVIAESVETGWMPTQGVKIEDTCLKETSGGSYNKGRIRAIDDIYQAGLNDCHIKMLERLQVKASLVAPIMLDNELFGLMIAHQCSKTRTWQKGEIDLFMQLATQVGLALNQATLVEQIQTLLAAQEEATRQQAENAQQQRLAKESLQKRALELLLEVDPVSKGDLTIRAQVTEDEIGTIADSYNATIASLRKIVNQVQTAAKQVTATTSSNEVSVQELSAEALRQTQEILAALDRIQEMSNSIRAVAANAEQAEAAVQQATQIVKEGDAAMNRTVNGMLAIRETVAETSKKVKRLGESSQKISKVVNLIGTFAAQTNLLALNASIEAARAGEEGRGFAVVADEVRSLARQSAAATAEIEKLVAGIQAETNEVVAAMESGTEQVVTGTKLVDEARQNLNKITAASVQISALVEAIAQAAAVQSKASDEVTQTMSNVAAIANKTSTGATEVSASFKELLALAQELQANVGKFKVQ</sequence>
<dbReference type="Gene3D" id="6.10.340.10">
    <property type="match status" value="1"/>
</dbReference>
<dbReference type="SMART" id="SM00283">
    <property type="entry name" value="MA"/>
    <property type="match status" value="1"/>
</dbReference>
<evidence type="ECO:0000256" key="6">
    <source>
        <dbReference type="SAM" id="Phobius"/>
    </source>
</evidence>
<dbReference type="PRINTS" id="PR00260">
    <property type="entry name" value="CHEMTRNSDUCR"/>
</dbReference>
<feature type="domain" description="Phytochrome chromophore attachment site" evidence="7">
    <location>
        <begin position="532"/>
        <end position="670"/>
    </location>
</feature>
<feature type="region of interest" description="Disordered" evidence="5">
    <location>
        <begin position="1"/>
        <end position="54"/>
    </location>
</feature>
<comment type="caution">
    <text evidence="10">The sequence shown here is derived from an EMBL/GenBank/DDBJ whole genome shotgun (WGS) entry which is preliminary data.</text>
</comment>
<dbReference type="EMBL" id="JAMPKK010000043">
    <property type="protein sequence ID" value="MEP0866396.1"/>
    <property type="molecule type" value="Genomic_DNA"/>
</dbReference>
<dbReference type="InterPro" id="IPR003660">
    <property type="entry name" value="HAMP_dom"/>
</dbReference>
<protein>
    <submittedName>
        <fullName evidence="10">GAF domain-containing protein</fullName>
    </submittedName>
</protein>
<dbReference type="InterPro" id="IPR004090">
    <property type="entry name" value="Chemotax_Me-accpt_rcpt"/>
</dbReference>
<feature type="domain" description="Methyl-accepting transducer" evidence="8">
    <location>
        <begin position="1662"/>
        <end position="1898"/>
    </location>
</feature>
<name>A0ABV0JSG1_9CYAN</name>
<feature type="domain" description="Phytochrome chromophore attachment site" evidence="7">
    <location>
        <begin position="894"/>
        <end position="1032"/>
    </location>
</feature>
<dbReference type="SMART" id="SM00304">
    <property type="entry name" value="HAMP"/>
    <property type="match status" value="2"/>
</dbReference>
<feature type="domain" description="HAMP" evidence="9">
    <location>
        <begin position="456"/>
        <end position="508"/>
    </location>
</feature>
<dbReference type="InterPro" id="IPR003018">
    <property type="entry name" value="GAF"/>
</dbReference>
<comment type="similarity">
    <text evidence="2">Belongs to the methyl-accepting chemotaxis (MCP) protein family.</text>
</comment>
<dbReference type="PANTHER" id="PTHR32089:SF114">
    <property type="entry name" value="METHYL-ACCEPTING CHEMOTAXIS PROTEIN MCPB"/>
    <property type="match status" value="1"/>
</dbReference>
<dbReference type="CDD" id="cd11386">
    <property type="entry name" value="MCP_signal"/>
    <property type="match status" value="1"/>
</dbReference>
<reference evidence="10 11" key="1">
    <citation type="submission" date="2022-04" db="EMBL/GenBank/DDBJ databases">
        <title>Positive selection, recombination, and allopatry shape intraspecific diversity of widespread and dominant cyanobacteria.</title>
        <authorList>
            <person name="Wei J."/>
            <person name="Shu W."/>
            <person name="Hu C."/>
        </authorList>
    </citation>
    <scope>NUCLEOTIDE SEQUENCE [LARGE SCALE GENOMIC DNA]</scope>
    <source>
        <strain evidence="10 11">GB2-A5</strain>
    </source>
</reference>
<dbReference type="CDD" id="cd06225">
    <property type="entry name" value="HAMP"/>
    <property type="match status" value="2"/>
</dbReference>